<sequence>MGCSKIIFTGNNRWDLNTGRRVTNTWLQQASLLHGTTLSQSQFAWMVNVMSAKCLEEAFSKYLMDQQDCVVSLAVNSLTPVFYFIIVSMVGPGSQHPRN</sequence>
<keyword evidence="3" id="KW-1185">Reference proteome</keyword>
<evidence type="ECO:0000313" key="2">
    <source>
        <dbReference type="EMBL" id="KAH1181357.1"/>
    </source>
</evidence>
<evidence type="ECO:0000256" key="1">
    <source>
        <dbReference type="SAM" id="Phobius"/>
    </source>
</evidence>
<protein>
    <submittedName>
        <fullName evidence="2">Uncharacterized protein</fullName>
    </submittedName>
</protein>
<dbReference type="Proteomes" id="UP000827986">
    <property type="component" value="Unassembled WGS sequence"/>
</dbReference>
<feature type="transmembrane region" description="Helical" evidence="1">
    <location>
        <begin position="69"/>
        <end position="90"/>
    </location>
</feature>
<keyword evidence="1" id="KW-0812">Transmembrane</keyword>
<dbReference type="AlphaFoldDB" id="A0A9D3XJZ6"/>
<evidence type="ECO:0000313" key="3">
    <source>
        <dbReference type="Proteomes" id="UP000827986"/>
    </source>
</evidence>
<accession>A0A9D3XJZ6</accession>
<proteinExistence type="predicted"/>
<reference evidence="2" key="1">
    <citation type="submission" date="2021-09" db="EMBL/GenBank/DDBJ databases">
        <title>The genome of Mauremys mutica provides insights into the evolution of semi-aquatic lifestyle.</title>
        <authorList>
            <person name="Gong S."/>
            <person name="Gao Y."/>
        </authorList>
    </citation>
    <scope>NUCLEOTIDE SEQUENCE</scope>
    <source>
        <strain evidence="2">MM-2020</strain>
        <tissue evidence="2">Muscle</tissue>
    </source>
</reference>
<keyword evidence="1" id="KW-0472">Membrane</keyword>
<name>A0A9D3XJZ6_9SAUR</name>
<organism evidence="2 3">
    <name type="scientific">Mauremys mutica</name>
    <name type="common">yellowpond turtle</name>
    <dbReference type="NCBI Taxonomy" id="74926"/>
    <lineage>
        <taxon>Eukaryota</taxon>
        <taxon>Metazoa</taxon>
        <taxon>Chordata</taxon>
        <taxon>Craniata</taxon>
        <taxon>Vertebrata</taxon>
        <taxon>Euteleostomi</taxon>
        <taxon>Archelosauria</taxon>
        <taxon>Testudinata</taxon>
        <taxon>Testudines</taxon>
        <taxon>Cryptodira</taxon>
        <taxon>Durocryptodira</taxon>
        <taxon>Testudinoidea</taxon>
        <taxon>Geoemydidae</taxon>
        <taxon>Geoemydinae</taxon>
        <taxon>Mauremys</taxon>
    </lineage>
</organism>
<dbReference type="EMBL" id="JAHDVG010000468">
    <property type="protein sequence ID" value="KAH1181357.1"/>
    <property type="molecule type" value="Genomic_DNA"/>
</dbReference>
<gene>
    <name evidence="2" type="ORF">KIL84_005083</name>
</gene>
<keyword evidence="1" id="KW-1133">Transmembrane helix</keyword>
<comment type="caution">
    <text evidence="2">The sequence shown here is derived from an EMBL/GenBank/DDBJ whole genome shotgun (WGS) entry which is preliminary data.</text>
</comment>